<dbReference type="InterPro" id="IPR013780">
    <property type="entry name" value="Glyco_hydro_b"/>
</dbReference>
<evidence type="ECO:0000256" key="1">
    <source>
        <dbReference type="ARBA" id="ARBA00008061"/>
    </source>
</evidence>
<dbReference type="PANTHER" id="PTHR43002">
    <property type="entry name" value="GLYCOGEN DEBRANCHING ENZYME"/>
    <property type="match status" value="1"/>
</dbReference>
<dbReference type="SUPFAM" id="SSF51011">
    <property type="entry name" value="Glycosyl hydrolase domain"/>
    <property type="match status" value="2"/>
</dbReference>
<dbReference type="Proteomes" id="UP000198398">
    <property type="component" value="Chromosome"/>
</dbReference>
<dbReference type="CDD" id="cd02860">
    <property type="entry name" value="E_set_Pullulanase"/>
    <property type="match status" value="1"/>
</dbReference>
<dbReference type="InterPro" id="IPR054409">
    <property type="entry name" value="X25_BaPul-like"/>
</dbReference>
<keyword evidence="3" id="KW-1133">Transmembrane helix</keyword>
<evidence type="ECO:0000313" key="5">
    <source>
        <dbReference type="EMBL" id="ASK67178.1"/>
    </source>
</evidence>
<dbReference type="Pfam" id="PF00128">
    <property type="entry name" value="Alpha-amylase"/>
    <property type="match status" value="1"/>
</dbReference>
<dbReference type="CDD" id="cd12962">
    <property type="entry name" value="X25_BaPul_like"/>
    <property type="match status" value="3"/>
</dbReference>
<evidence type="ECO:0000313" key="6">
    <source>
        <dbReference type="Proteomes" id="UP000198398"/>
    </source>
</evidence>
<name>A0A220UG65_9MICO</name>
<dbReference type="InterPro" id="IPR006047">
    <property type="entry name" value="GH13_cat_dom"/>
</dbReference>
<dbReference type="Gene3D" id="2.60.40.10">
    <property type="entry name" value="Immunoglobulins"/>
    <property type="match status" value="4"/>
</dbReference>
<protein>
    <submittedName>
        <fullName evidence="5">Alpha-1,6-glucosidase</fullName>
    </submittedName>
</protein>
<organism evidence="5 6">
    <name type="scientific">Brachybacterium avium</name>
    <dbReference type="NCBI Taxonomy" id="2017485"/>
    <lineage>
        <taxon>Bacteria</taxon>
        <taxon>Bacillati</taxon>
        <taxon>Actinomycetota</taxon>
        <taxon>Actinomycetes</taxon>
        <taxon>Micrococcales</taxon>
        <taxon>Dermabacteraceae</taxon>
        <taxon>Brachybacterium</taxon>
    </lineage>
</organism>
<evidence type="ECO:0000256" key="3">
    <source>
        <dbReference type="SAM" id="Phobius"/>
    </source>
</evidence>
<accession>A0A220UG65</accession>
<dbReference type="Pfam" id="PF17967">
    <property type="entry name" value="Pullulanase_N2"/>
    <property type="match status" value="1"/>
</dbReference>
<evidence type="ECO:0000256" key="2">
    <source>
        <dbReference type="SAM" id="MobiDB-lite"/>
    </source>
</evidence>
<dbReference type="Pfam" id="PF02922">
    <property type="entry name" value="CBM_48"/>
    <property type="match status" value="1"/>
</dbReference>
<dbReference type="NCBIfam" id="TIGR02103">
    <property type="entry name" value="pullul_strch"/>
    <property type="match status" value="1"/>
</dbReference>
<dbReference type="Pfam" id="PF22058">
    <property type="entry name" value="X25_BaPul_like"/>
    <property type="match status" value="3"/>
</dbReference>
<dbReference type="InterPro" id="IPR013783">
    <property type="entry name" value="Ig-like_fold"/>
</dbReference>
<reference evidence="6" key="1">
    <citation type="submission" date="2017-07" db="EMBL/GenBank/DDBJ databases">
        <title>Brachybacterium sp. VR2415.</title>
        <authorList>
            <person name="Tak E.J."/>
            <person name="Bae J.-W."/>
        </authorList>
    </citation>
    <scope>NUCLEOTIDE SEQUENCE [LARGE SCALE GENOMIC DNA]</scope>
    <source>
        <strain evidence="6">VR2415</strain>
    </source>
</reference>
<dbReference type="InterPro" id="IPR017853">
    <property type="entry name" value="GH"/>
</dbReference>
<keyword evidence="6" id="KW-1185">Reference proteome</keyword>
<keyword evidence="3" id="KW-0472">Membrane</keyword>
<dbReference type="InterPro" id="IPR014756">
    <property type="entry name" value="Ig_E-set"/>
</dbReference>
<dbReference type="Pfam" id="PF11852">
    <property type="entry name" value="Pullul_strch_C"/>
    <property type="match status" value="1"/>
</dbReference>
<dbReference type="InterPro" id="IPR024561">
    <property type="entry name" value="Pullul_strch_C"/>
</dbReference>
<feature type="compositionally biased region" description="Low complexity" evidence="2">
    <location>
        <begin position="1913"/>
        <end position="1932"/>
    </location>
</feature>
<proteinExistence type="inferred from homology"/>
<dbReference type="Gene3D" id="2.60.40.1180">
    <property type="entry name" value="Golgi alpha-mannosidase II"/>
    <property type="match status" value="2"/>
</dbReference>
<dbReference type="KEGG" id="brv:CFK39_11410"/>
<sequence length="2006" mass="211922">MATATILGTAPLVHAVGPSQPVLTGSLQDELGCETDWDPACEATALAPTDVAGQWESTFEIPTGQFELKTAIGGTWDQAYGLDGGEENIPLAVAAPARVTFRFDEETSRLSVALAEQGGEYSEEDAELADAPYRHPGGGEIFYFVLTDRFANGDPSNDTGGIEGDRLENGFDPTDKGFYQGGDIAGLHEKLDYIEGLGMTSIWLTPSFTNNPVQGEGEGASAGYHGYWVTDFTTIDPHLGTNEELKALIEDAHSRGIKVYFDIITNHTADLIDYEEGQYDYVDQTTSPYLDADGSPVDVTALAQSADFPAMDPASSFPYTPVRPAEQPRMVPEALNDVTMYHNRGNSTWEGESVTFGDFDGLDDLMTEDPRVLATMEDIYTTWMDFGIDGFRIDTAKHVDFPFWQSFTDTLVEHQGATPAGEQFFTFGEVYDADAQKLSPYVRETEMDSVLDFAFQSSAANWAKGYTAQGMSGLFAADDYYTTADSSAADLPTFVGNHDMGRIGNLLSGSDRLAERTAFAHQTMLLTRGQPVIYYGDEQGFVGDGNDKDARQSMFASQVPSYLDDTLIDGSPYGDGAHFATGTQLYPLISELANLRSSTPALATGAQIELYAEDGAGVYAVARVDRDEKIEHLVALNNAPEARTVTLTTLTPGASFSSLYGDHSAVTAAADGTVELTVPSLGAVVLVADAPVAAAGDAQALALTPVDGGKVEGLAPISAQVTADRWAETAFSYRLAGEVAWTALGTAEDATPRVFHDVGALPAGTLIEYRAVSTDAAGNRVADSTTAVVGADLSAAGPGEGADGIDADSVTVPGSHNAAMGCSGDWTPDCEAAQLTLDAVSGKYTGTFDIPAGDHAYKVAVGGSWDENYGAGGVPGGDDLTYHHEGGPLTFWYDPATHVVQNSSQGPLVTLPGSFNAALGCPEDWMPDCLATWMQDPDGDGIYTFTTDAIPGGSYELKAAHGGSWDENYGVDGARDGANHSFSTEDGELVTFTYDQATHLLTIEASASQIEGTGKQLGHFVDAGTIAWPTNLVTEGADTRWELFTAPEGGIAVEGGAVTGGISLGDLTLRDGPLDAAELEGRAHLKDFLALDLPELDRSVLVEALRGELTVVQHGPDGIEVLTGLQVAGVLDALYAEGASAQDLGVSWDGAVPTLSLWAPTAKSVTLQLHGPAADAARRTAAPTEVAMERGEDGVWSAVGSEDWLDQAYTFTVEVFVPELGEVTTSTVTDPYSVGLTLNSQHSVVLDLSDPRWAPEVWTDTPAPVVEQFADQTIYELHLRDFSAGDEALPGSVRGSYAAFGHPDSTGSARLTELAEAGMTTVHLLPTFDIATIEEDRNAQVEPEIPADAGPASTEQQAAVIAVADQDAYNWGYDPFHFMSPEGSYATEGHQIGGERTREFRSMVGELHDMGLQVVLDQVYNHTAAHGQAATSVLDRIVPGYYHRLSLEGTVENSTCCSNIATENAMSQKLMVDSTVMWARQYHVDGFRFDLMGHHSVENMLAVREALDGLTLEADGVDGTSIYLYGEGWNFGEVADDARFTQATQGQLGGTSIGTFNDRLRDAVHGGSPFDTDKRTMQGFGNGLATMPNGFSEAGPQEQRSDLRHRTDLIRLGMAGNLADFELPSSSGEVVRGDQLDYNGAPAGYATQPEETVNYVDAHDNEALWDMNVWKLPQDAPMDVRVRMNTLSLATVTLGQSPSFWAGGTDLLRSKSLDRDSYDSGDHFNTIDWTQQTGGFGEGLPPEEKNGEAWDLMTPMLEDPTKNPAPEDIGFSSEVTLDLLRLRSSSPLFTLGDADLIHQKVSFPNAGPEATAGLLVMRIDDTVGADVDPSLDGVVTVFNASGEPISEAIDGMAGLDYQLHEVQAGGADEVVKGASWDAGTGTVTVPAQTVAVFVAPQAGSPEEPGGSGEDSGDPSGPSTPSDPSDSAAPQEPSGDDDAGGDGSTGSASTDGQAGANGSGDGSSDDAEAARSGGPLARTGAELLPLAAILVLTLGLGTAMVARARRG</sequence>
<gene>
    <name evidence="5" type="ORF">CFK39_11410</name>
</gene>
<dbReference type="SMART" id="SM00642">
    <property type="entry name" value="Aamy"/>
    <property type="match status" value="1"/>
</dbReference>
<dbReference type="InterPro" id="IPR011839">
    <property type="entry name" value="Pullul_strch"/>
</dbReference>
<dbReference type="CDD" id="cd11339">
    <property type="entry name" value="AmyAc_bac_CMD_like_2"/>
    <property type="match status" value="1"/>
</dbReference>
<dbReference type="SUPFAM" id="SSF81296">
    <property type="entry name" value="E set domains"/>
    <property type="match status" value="2"/>
</dbReference>
<dbReference type="SUPFAM" id="SSF51445">
    <property type="entry name" value="(Trans)glycosidases"/>
    <property type="match status" value="2"/>
</dbReference>
<dbReference type="InterPro" id="IPR040671">
    <property type="entry name" value="Pullulanase_N2"/>
</dbReference>
<dbReference type="CDD" id="cd11341">
    <property type="entry name" value="AmyAc_Pullulanase_LD-like"/>
    <property type="match status" value="1"/>
</dbReference>
<dbReference type="InterPro" id="IPR004193">
    <property type="entry name" value="Glyco_hydro_13_N"/>
</dbReference>
<feature type="transmembrane region" description="Helical" evidence="3">
    <location>
        <begin position="1982"/>
        <end position="2001"/>
    </location>
</feature>
<evidence type="ECO:0000259" key="4">
    <source>
        <dbReference type="SMART" id="SM00642"/>
    </source>
</evidence>
<dbReference type="Gene3D" id="2.60.40.1130">
    <property type="entry name" value="Rab geranylgeranyltransferase alpha-subunit, insert domain"/>
    <property type="match status" value="1"/>
</dbReference>
<dbReference type="GO" id="GO:0005975">
    <property type="term" value="P:carbohydrate metabolic process"/>
    <property type="evidence" value="ECO:0007669"/>
    <property type="project" value="InterPro"/>
</dbReference>
<comment type="similarity">
    <text evidence="1">Belongs to the glycosyl hydrolase 13 family.</text>
</comment>
<dbReference type="Gene3D" id="3.20.20.80">
    <property type="entry name" value="Glycosidases"/>
    <property type="match status" value="2"/>
</dbReference>
<feature type="compositionally biased region" description="Low complexity" evidence="2">
    <location>
        <begin position="1944"/>
        <end position="1953"/>
    </location>
</feature>
<dbReference type="GO" id="GO:0051060">
    <property type="term" value="F:pullulanase activity"/>
    <property type="evidence" value="ECO:0007669"/>
    <property type="project" value="InterPro"/>
</dbReference>
<keyword evidence="3" id="KW-0812">Transmembrane</keyword>
<feature type="region of interest" description="Disordered" evidence="2">
    <location>
        <begin position="1897"/>
        <end position="1973"/>
    </location>
</feature>
<feature type="domain" description="Glycosyl hydrolase family 13 catalytic" evidence="4">
    <location>
        <begin position="144"/>
        <end position="596"/>
    </location>
</feature>
<dbReference type="EMBL" id="CP022316">
    <property type="protein sequence ID" value="ASK67178.1"/>
    <property type="molecule type" value="Genomic_DNA"/>
</dbReference>